<dbReference type="PROSITE" id="PS51257">
    <property type="entry name" value="PROKAR_LIPOPROTEIN"/>
    <property type="match status" value="1"/>
</dbReference>
<dbReference type="PANTHER" id="PTHR47572:SF4">
    <property type="entry name" value="LACTONASE DRP35"/>
    <property type="match status" value="1"/>
</dbReference>
<evidence type="ECO:0000313" key="4">
    <source>
        <dbReference type="Proteomes" id="UP001253848"/>
    </source>
</evidence>
<dbReference type="Pfam" id="PF08450">
    <property type="entry name" value="SGL"/>
    <property type="match status" value="1"/>
</dbReference>
<comment type="caution">
    <text evidence="3">The sequence shown here is derived from an EMBL/GenBank/DDBJ whole genome shotgun (WGS) entry which is preliminary data.</text>
</comment>
<dbReference type="InterPro" id="IPR011042">
    <property type="entry name" value="6-blade_b-propeller_TolB-like"/>
</dbReference>
<gene>
    <name evidence="3" type="ORF">RM541_14455</name>
</gene>
<dbReference type="Gene3D" id="2.120.10.30">
    <property type="entry name" value="TolB, C-terminal domain"/>
    <property type="match status" value="1"/>
</dbReference>
<reference evidence="3 4" key="1">
    <citation type="submission" date="2023-09" db="EMBL/GenBank/DDBJ databases">
        <authorList>
            <person name="Rey-Velasco X."/>
        </authorList>
    </citation>
    <scope>NUCLEOTIDE SEQUENCE [LARGE SCALE GENOMIC DNA]</scope>
    <source>
        <strain evidence="3 4">F225</strain>
    </source>
</reference>
<evidence type="ECO:0000256" key="1">
    <source>
        <dbReference type="ARBA" id="ARBA00022801"/>
    </source>
</evidence>
<proteinExistence type="predicted"/>
<sequence>MKANFILFFGIITLMFGVQSCGAQNSSIVAEGAELLLVADGYNFTEGPAANRKGDVFFTDQPNDKILKYDVETDSVSVFMEGAGRANGLYFDNDGNLIACADEEYQLIRISSNKNVEVLVDNFEGENLNGPNDLWIAEDGGIYLTDPYYQRPYWDRSSPDLESQNVYYLAPGSNSLTMLANDLVQPNGIIGTPDGKTLYIADIKDKKTYSYTIAEDGGLSNKTLFVEMGSDGMTLDNQGNLYITGDGVTVFNKNGEQIKHIPVNENWTANVTFGGKDGQTLFITAMDALYSLKMDVKGVRW</sequence>
<accession>A0ABU3DWY2</accession>
<dbReference type="Proteomes" id="UP001253848">
    <property type="component" value="Unassembled WGS sequence"/>
</dbReference>
<organism evidence="3 4">
    <name type="scientific">Autumnicola psychrophila</name>
    <dbReference type="NCBI Taxonomy" id="3075592"/>
    <lineage>
        <taxon>Bacteria</taxon>
        <taxon>Pseudomonadati</taxon>
        <taxon>Bacteroidota</taxon>
        <taxon>Flavobacteriia</taxon>
        <taxon>Flavobacteriales</taxon>
        <taxon>Flavobacteriaceae</taxon>
        <taxon>Autumnicola</taxon>
    </lineage>
</organism>
<keyword evidence="1" id="KW-0378">Hydrolase</keyword>
<dbReference type="SUPFAM" id="SSF63829">
    <property type="entry name" value="Calcium-dependent phosphotriesterase"/>
    <property type="match status" value="1"/>
</dbReference>
<evidence type="ECO:0000313" key="3">
    <source>
        <dbReference type="EMBL" id="MDT0687567.1"/>
    </source>
</evidence>
<name>A0ABU3DWY2_9FLAO</name>
<feature type="domain" description="SMP-30/Gluconolactonase/LRE-like region" evidence="2">
    <location>
        <begin position="44"/>
        <end position="285"/>
    </location>
</feature>
<dbReference type="InterPro" id="IPR013658">
    <property type="entry name" value="SGL"/>
</dbReference>
<dbReference type="InterPro" id="IPR051262">
    <property type="entry name" value="SMP-30/CGR1_Lactonase"/>
</dbReference>
<protein>
    <submittedName>
        <fullName evidence="3">SMP-30/gluconolactonase/LRE family protein</fullName>
    </submittedName>
</protein>
<evidence type="ECO:0000259" key="2">
    <source>
        <dbReference type="Pfam" id="PF08450"/>
    </source>
</evidence>
<dbReference type="EMBL" id="JAVRHN010000012">
    <property type="protein sequence ID" value="MDT0687567.1"/>
    <property type="molecule type" value="Genomic_DNA"/>
</dbReference>
<keyword evidence="4" id="KW-1185">Reference proteome</keyword>
<dbReference type="PANTHER" id="PTHR47572">
    <property type="entry name" value="LIPOPROTEIN-RELATED"/>
    <property type="match status" value="1"/>
</dbReference>
<dbReference type="RefSeq" id="WP_311500844.1">
    <property type="nucleotide sequence ID" value="NZ_JAVRHN010000012.1"/>
</dbReference>